<feature type="non-terminal residue" evidence="5">
    <location>
        <position position="1"/>
    </location>
</feature>
<proteinExistence type="inferred from homology"/>
<dbReference type="Proteomes" id="UP000525205">
    <property type="component" value="Unassembled WGS sequence"/>
</dbReference>
<sequence>CRDSNGELHKFGSHWRNADCYDCYCSGLGMHCCSSFTIPVVYDGEKCVKILNKETCTFKAVKKDDHSKECPFAGSTD</sequence>
<comment type="similarity">
    <text evidence="2">Belongs to the beta-microseminoprotein family.</text>
</comment>
<keyword evidence="4" id="KW-1015">Disulfide bond</keyword>
<evidence type="ECO:0000256" key="2">
    <source>
        <dbReference type="ARBA" id="ARBA00010352"/>
    </source>
</evidence>
<name>A0A7K8P0H5_COCCO</name>
<evidence type="ECO:0000256" key="3">
    <source>
        <dbReference type="ARBA" id="ARBA00022525"/>
    </source>
</evidence>
<feature type="non-terminal residue" evidence="5">
    <location>
        <position position="77"/>
    </location>
</feature>
<evidence type="ECO:0000256" key="4">
    <source>
        <dbReference type="ARBA" id="ARBA00023157"/>
    </source>
</evidence>
<organism evidence="5 6">
    <name type="scientific">Cochlearius cochlearius</name>
    <name type="common">Boat-billed heron</name>
    <dbReference type="NCBI Taxonomy" id="110676"/>
    <lineage>
        <taxon>Eukaryota</taxon>
        <taxon>Metazoa</taxon>
        <taxon>Chordata</taxon>
        <taxon>Craniata</taxon>
        <taxon>Vertebrata</taxon>
        <taxon>Euteleostomi</taxon>
        <taxon>Archelosauria</taxon>
        <taxon>Archosauria</taxon>
        <taxon>Dinosauria</taxon>
        <taxon>Saurischia</taxon>
        <taxon>Theropoda</taxon>
        <taxon>Coelurosauria</taxon>
        <taxon>Aves</taxon>
        <taxon>Neognathae</taxon>
        <taxon>Neoaves</taxon>
        <taxon>Aequornithes</taxon>
        <taxon>Pelecaniformes</taxon>
        <taxon>Ardeidae</taxon>
        <taxon>Cochlearius</taxon>
    </lineage>
</organism>
<evidence type="ECO:0000256" key="1">
    <source>
        <dbReference type="ARBA" id="ARBA00004613"/>
    </source>
</evidence>
<protein>
    <submittedName>
        <fullName evidence="5">MSMB protein</fullName>
    </submittedName>
</protein>
<dbReference type="PANTHER" id="PTHR10500:SF7">
    <property type="entry name" value="BETA-MICROSEMINOPROTEIN"/>
    <property type="match status" value="1"/>
</dbReference>
<dbReference type="Pfam" id="PF05825">
    <property type="entry name" value="PSP94"/>
    <property type="match status" value="1"/>
</dbReference>
<evidence type="ECO:0000313" key="6">
    <source>
        <dbReference type="Proteomes" id="UP000525205"/>
    </source>
</evidence>
<comment type="subcellular location">
    <subcellularLocation>
        <location evidence="1">Secreted</location>
    </subcellularLocation>
</comment>
<dbReference type="AlphaFoldDB" id="A0A7K8P0H5"/>
<dbReference type="GO" id="GO:0005576">
    <property type="term" value="C:extracellular region"/>
    <property type="evidence" value="ECO:0007669"/>
    <property type="project" value="UniProtKB-SubCell"/>
</dbReference>
<dbReference type="InterPro" id="IPR008735">
    <property type="entry name" value="PSP94"/>
</dbReference>
<dbReference type="Gene3D" id="2.20.25.590">
    <property type="match status" value="1"/>
</dbReference>
<accession>A0A7K8P0H5</accession>
<comment type="caution">
    <text evidence="5">The sequence shown here is derived from an EMBL/GenBank/DDBJ whole genome shotgun (WGS) entry which is preliminary data.</text>
</comment>
<reference evidence="5 6" key="1">
    <citation type="submission" date="2019-09" db="EMBL/GenBank/DDBJ databases">
        <title>Bird 10,000 Genomes (B10K) Project - Family phase.</title>
        <authorList>
            <person name="Zhang G."/>
        </authorList>
    </citation>
    <scope>NUCLEOTIDE SEQUENCE [LARGE SCALE GENOMIC DNA]</scope>
    <source>
        <strain evidence="5">B10K-CU-031-03</strain>
        <tissue evidence="5">Muscle</tissue>
    </source>
</reference>
<keyword evidence="3" id="KW-0964">Secreted</keyword>
<dbReference type="EMBL" id="VWPP01000013">
    <property type="protein sequence ID" value="NXE72801.1"/>
    <property type="molecule type" value="Genomic_DNA"/>
</dbReference>
<keyword evidence="6" id="KW-1185">Reference proteome</keyword>
<dbReference type="Gene3D" id="2.10.70.10">
    <property type="entry name" value="Complement Module, domain 1"/>
    <property type="match status" value="1"/>
</dbReference>
<evidence type="ECO:0000313" key="5">
    <source>
        <dbReference type="EMBL" id="NXE72801.1"/>
    </source>
</evidence>
<gene>
    <name evidence="5" type="primary">Msmb_1</name>
    <name evidence="5" type="ORF">COCCOC_R04456</name>
</gene>
<dbReference type="PANTHER" id="PTHR10500">
    <property type="entry name" value="BETA-MICROSEMINOPROTEIN"/>
    <property type="match status" value="1"/>
</dbReference>